<evidence type="ECO:0000256" key="10">
    <source>
        <dbReference type="PROSITE-ProRule" id="PRU10141"/>
    </source>
</evidence>
<dbReference type="Pfam" id="PF00017">
    <property type="entry name" value="SH2"/>
    <property type="match status" value="1"/>
</dbReference>
<dbReference type="InterPro" id="IPR001452">
    <property type="entry name" value="SH3_domain"/>
</dbReference>
<dbReference type="InterPro" id="IPR020635">
    <property type="entry name" value="Tyr_kinase_cat_dom"/>
</dbReference>
<keyword evidence="3 10" id="KW-0547">Nucleotide-binding</keyword>
<dbReference type="InterPro" id="IPR001245">
    <property type="entry name" value="Ser-Thr/Tyr_kinase_cat_dom"/>
</dbReference>
<dbReference type="PROSITE" id="PS00109">
    <property type="entry name" value="PROTEIN_KINASE_TYR"/>
    <property type="match status" value="1"/>
</dbReference>
<keyword evidence="1 9" id="KW-0728">SH3 domain</keyword>
<proteinExistence type="inferred from homology"/>
<dbReference type="AlphaFoldDB" id="A0A6M2DGM1"/>
<dbReference type="SMART" id="SM00326">
    <property type="entry name" value="SH3"/>
    <property type="match status" value="1"/>
</dbReference>
<evidence type="ECO:0000259" key="14">
    <source>
        <dbReference type="PROSITE" id="PS50011"/>
    </source>
</evidence>
<dbReference type="PROSITE" id="PS50001">
    <property type="entry name" value="SH2"/>
    <property type="match status" value="1"/>
</dbReference>
<dbReference type="SUPFAM" id="SSF50044">
    <property type="entry name" value="SH3-domain"/>
    <property type="match status" value="1"/>
</dbReference>
<evidence type="ECO:0000259" key="12">
    <source>
        <dbReference type="PROSITE" id="PS50001"/>
    </source>
</evidence>
<dbReference type="Pfam" id="PF07714">
    <property type="entry name" value="PK_Tyr_Ser-Thr"/>
    <property type="match status" value="1"/>
</dbReference>
<feature type="domain" description="SH3" evidence="13">
    <location>
        <begin position="80"/>
        <end position="141"/>
    </location>
</feature>
<dbReference type="InterPro" id="IPR000980">
    <property type="entry name" value="SH2"/>
</dbReference>
<dbReference type="Gene3D" id="2.30.30.40">
    <property type="entry name" value="SH3 Domains"/>
    <property type="match status" value="1"/>
</dbReference>
<dbReference type="FunFam" id="1.10.510.10:FF:000554">
    <property type="entry name" value="Predicted protein"/>
    <property type="match status" value="1"/>
</dbReference>
<feature type="binding site" evidence="10">
    <location>
        <position position="304"/>
    </location>
    <ligand>
        <name>ATP</name>
        <dbReference type="ChEBI" id="CHEBI:30616"/>
    </ligand>
</feature>
<evidence type="ECO:0000256" key="2">
    <source>
        <dbReference type="ARBA" id="ARBA00022679"/>
    </source>
</evidence>
<dbReference type="InterPro" id="IPR000719">
    <property type="entry name" value="Prot_kinase_dom"/>
</dbReference>
<dbReference type="EMBL" id="GIIL01000482">
    <property type="protein sequence ID" value="NOV44208.1"/>
    <property type="molecule type" value="Transcribed_RNA"/>
</dbReference>
<evidence type="ECO:0000259" key="13">
    <source>
        <dbReference type="PROSITE" id="PS50002"/>
    </source>
</evidence>
<evidence type="ECO:0000256" key="1">
    <source>
        <dbReference type="ARBA" id="ARBA00022443"/>
    </source>
</evidence>
<evidence type="ECO:0000256" key="7">
    <source>
        <dbReference type="ARBA" id="ARBA00051245"/>
    </source>
</evidence>
<keyword evidence="2 11" id="KW-0808">Transferase</keyword>
<dbReference type="InterPro" id="IPR011009">
    <property type="entry name" value="Kinase-like_dom_sf"/>
</dbReference>
<dbReference type="InterPro" id="IPR008266">
    <property type="entry name" value="Tyr_kinase_AS"/>
</dbReference>
<dbReference type="Gene3D" id="3.30.505.10">
    <property type="entry name" value="SH2 domain"/>
    <property type="match status" value="1"/>
</dbReference>
<dbReference type="PRINTS" id="PR00401">
    <property type="entry name" value="SH2DOMAIN"/>
</dbReference>
<dbReference type="EC" id="2.7.10.2" evidence="11"/>
<dbReference type="PROSITE" id="PS50011">
    <property type="entry name" value="PROTEIN_KINASE_DOM"/>
    <property type="match status" value="1"/>
</dbReference>
<dbReference type="SUPFAM" id="SSF56112">
    <property type="entry name" value="Protein kinase-like (PK-like)"/>
    <property type="match status" value="1"/>
</dbReference>
<evidence type="ECO:0000313" key="15">
    <source>
        <dbReference type="EMBL" id="NOV44208.1"/>
    </source>
</evidence>
<dbReference type="InterPro" id="IPR036860">
    <property type="entry name" value="SH2_dom_sf"/>
</dbReference>
<dbReference type="SUPFAM" id="SSF55550">
    <property type="entry name" value="SH2 domain"/>
    <property type="match status" value="1"/>
</dbReference>
<keyword evidence="5 10" id="KW-0067">ATP-binding</keyword>
<keyword evidence="8" id="KW-0727">SH2 domain</keyword>
<dbReference type="PROSITE" id="PS00107">
    <property type="entry name" value="PROTEIN_KINASE_ATP"/>
    <property type="match status" value="1"/>
</dbReference>
<dbReference type="FunFam" id="2.30.30.40:FF:000253">
    <property type="entry name" value="Tyrosine-protein kinase"/>
    <property type="match status" value="1"/>
</dbReference>
<dbReference type="SMART" id="SM00252">
    <property type="entry name" value="SH2"/>
    <property type="match status" value="1"/>
</dbReference>
<dbReference type="SMART" id="SM00219">
    <property type="entry name" value="TyrKc"/>
    <property type="match status" value="1"/>
</dbReference>
<evidence type="ECO:0000256" key="11">
    <source>
        <dbReference type="RuleBase" id="RU362096"/>
    </source>
</evidence>
<feature type="domain" description="Protein kinase" evidence="14">
    <location>
        <begin position="276"/>
        <end position="534"/>
    </location>
</feature>
<dbReference type="Gene3D" id="1.10.510.10">
    <property type="entry name" value="Transferase(Phosphotransferase) domain 1"/>
    <property type="match status" value="1"/>
</dbReference>
<comment type="catalytic activity">
    <reaction evidence="7 11">
        <text>L-tyrosyl-[protein] + ATP = O-phospho-L-tyrosyl-[protein] + ADP + H(+)</text>
        <dbReference type="Rhea" id="RHEA:10596"/>
        <dbReference type="Rhea" id="RHEA-COMP:10136"/>
        <dbReference type="Rhea" id="RHEA-COMP:20101"/>
        <dbReference type="ChEBI" id="CHEBI:15378"/>
        <dbReference type="ChEBI" id="CHEBI:30616"/>
        <dbReference type="ChEBI" id="CHEBI:46858"/>
        <dbReference type="ChEBI" id="CHEBI:61978"/>
        <dbReference type="ChEBI" id="CHEBI:456216"/>
        <dbReference type="EC" id="2.7.10.2"/>
    </reaction>
</comment>
<name>A0A6M2DGM1_XENCH</name>
<evidence type="ECO:0000256" key="4">
    <source>
        <dbReference type="ARBA" id="ARBA00022777"/>
    </source>
</evidence>
<evidence type="ECO:0000256" key="9">
    <source>
        <dbReference type="PROSITE-ProRule" id="PRU00192"/>
    </source>
</evidence>
<organism evidence="15">
    <name type="scientific">Xenopsylla cheopis</name>
    <name type="common">Oriental rat flea</name>
    <name type="synonym">Pulex cheopis</name>
    <dbReference type="NCBI Taxonomy" id="163159"/>
    <lineage>
        <taxon>Eukaryota</taxon>
        <taxon>Metazoa</taxon>
        <taxon>Ecdysozoa</taxon>
        <taxon>Arthropoda</taxon>
        <taxon>Hexapoda</taxon>
        <taxon>Insecta</taxon>
        <taxon>Pterygota</taxon>
        <taxon>Neoptera</taxon>
        <taxon>Endopterygota</taxon>
        <taxon>Siphonaptera</taxon>
        <taxon>Pulicidae</taxon>
        <taxon>Xenopsyllinae</taxon>
        <taxon>Xenopsylla</taxon>
    </lineage>
</organism>
<keyword evidence="6 11" id="KW-0829">Tyrosine-protein kinase</keyword>
<dbReference type="CDD" id="cd00192">
    <property type="entry name" value="PTKc"/>
    <property type="match status" value="1"/>
</dbReference>
<dbReference type="InterPro" id="IPR050198">
    <property type="entry name" value="Non-receptor_tyrosine_kinases"/>
</dbReference>
<dbReference type="GO" id="GO:0005524">
    <property type="term" value="F:ATP binding"/>
    <property type="evidence" value="ECO:0007669"/>
    <property type="project" value="UniProtKB-UniRule"/>
</dbReference>
<dbReference type="PROSITE" id="PS50002">
    <property type="entry name" value="SH3"/>
    <property type="match status" value="1"/>
</dbReference>
<keyword evidence="4 11" id="KW-0418">Kinase</keyword>
<evidence type="ECO:0000256" key="6">
    <source>
        <dbReference type="ARBA" id="ARBA00023137"/>
    </source>
</evidence>
<dbReference type="InterPro" id="IPR036028">
    <property type="entry name" value="SH3-like_dom_sf"/>
</dbReference>
<dbReference type="CDD" id="cd11845">
    <property type="entry name" value="SH3_Src_like"/>
    <property type="match status" value="1"/>
</dbReference>
<feature type="domain" description="SH2" evidence="12">
    <location>
        <begin position="147"/>
        <end position="250"/>
    </location>
</feature>
<evidence type="ECO:0000256" key="5">
    <source>
        <dbReference type="ARBA" id="ARBA00022840"/>
    </source>
</evidence>
<dbReference type="GO" id="GO:0002009">
    <property type="term" value="P:morphogenesis of an epithelium"/>
    <property type="evidence" value="ECO:0007669"/>
    <property type="project" value="UniProtKB-ARBA"/>
</dbReference>
<dbReference type="GO" id="GO:0048468">
    <property type="term" value="P:cell development"/>
    <property type="evidence" value="ECO:0007669"/>
    <property type="project" value="UniProtKB-ARBA"/>
</dbReference>
<evidence type="ECO:0000256" key="8">
    <source>
        <dbReference type="PROSITE-ProRule" id="PRU00191"/>
    </source>
</evidence>
<dbReference type="GO" id="GO:0004715">
    <property type="term" value="F:non-membrane spanning protein tyrosine kinase activity"/>
    <property type="evidence" value="ECO:0007669"/>
    <property type="project" value="UniProtKB-EC"/>
</dbReference>
<dbReference type="InterPro" id="IPR017441">
    <property type="entry name" value="Protein_kinase_ATP_BS"/>
</dbReference>
<comment type="similarity">
    <text evidence="11">Belongs to the protein kinase superfamily. Tyr protein kinase family.</text>
</comment>
<dbReference type="PANTHER" id="PTHR24418">
    <property type="entry name" value="TYROSINE-PROTEIN KINASE"/>
    <property type="match status" value="1"/>
</dbReference>
<dbReference type="PRINTS" id="PR00109">
    <property type="entry name" value="TYRKINASE"/>
</dbReference>
<evidence type="ECO:0000256" key="3">
    <source>
        <dbReference type="ARBA" id="ARBA00022741"/>
    </source>
</evidence>
<reference evidence="15" key="1">
    <citation type="submission" date="2020-03" db="EMBL/GenBank/DDBJ databases">
        <title>Transcriptomic Profiling of the Digestive Tract of the Rat Flea, Xenopsylla cheopis, Following Blood Feeding and Infection with Yersinia pestis.</title>
        <authorList>
            <person name="Bland D.M."/>
            <person name="Martens C.A."/>
            <person name="Virtaneva K."/>
            <person name="Kanakabandi K."/>
            <person name="Long D."/>
            <person name="Rosenke R."/>
            <person name="Saturday G.A."/>
            <person name="Hoyt F.H."/>
            <person name="Bruno D.P."/>
            <person name="Ribeiro J.M.C."/>
            <person name="Hinnebusch J."/>
        </authorList>
    </citation>
    <scope>NUCLEOTIDE SEQUENCE</scope>
</reference>
<dbReference type="PRINTS" id="PR00452">
    <property type="entry name" value="SH3DOMAIN"/>
</dbReference>
<dbReference type="Pfam" id="PF00018">
    <property type="entry name" value="SH3_1"/>
    <property type="match status" value="1"/>
</dbReference>
<sequence length="554" mass="64217">MGNRCCKKNNDLPSDRPLMIQGKKVEANFGPAPGIMNGVGHTGPGDSRYTPDPYRGQIRGAQAGADIIRTRNLTQHQSVTKKRIVIGLYNYDAREQSDISFCKGDRMEVLDDSEPDWWRVMNLRTKQQGLIPWNFVAEERSVESEDWFFDNISRKEADKLLLSDDNPRGTFLVTPSEHNPHGYSLSVKDWEEQRGYHVKHYKIKPLDNGGFYIATNQTFPSLPALVLAYTNEEVIEKTTKFKITRLIRPCRKQKPRMFNLSVESSQENYEIPFVDITINKRIGKGNFGQVHEAMYKKEIKVAVKELIKEDVKSMTDFKQEVEIMKHIHHDRLLALFGISTYGDKLFIITEFMENGALLNYLRRTDVEFKRLDLLKFCEQVASGMLYLEGMNCIHRDLAARNVLVDNLCSVKICDFRHTRSIQDDIYESKSQVCAIKWTAPEALEYRRYSHKSDVWSYGILMYEIFTLGKAVYTGIKNRDLVEQLKNGFRMSKPDLATNDIYDLMMRCWKWDSSLRPSFKEIVEIMKNKTWNGYLSNDTDVEADVDENDALLDEH</sequence>
<protein>
    <recommendedName>
        <fullName evidence="11">Tyrosine-protein kinase</fullName>
        <ecNumber evidence="11">2.7.10.2</ecNumber>
    </recommendedName>
</protein>
<accession>A0A6M2DGM1</accession>